<dbReference type="InterPro" id="IPR004513">
    <property type="entry name" value="FtsX"/>
</dbReference>
<evidence type="ECO:0000313" key="5">
    <source>
        <dbReference type="Proteomes" id="UP000601171"/>
    </source>
</evidence>
<keyword evidence="2" id="KW-0812">Transmembrane</keyword>
<dbReference type="Pfam" id="PF18075">
    <property type="entry name" value="FtsX_ECD"/>
    <property type="match status" value="1"/>
</dbReference>
<dbReference type="EMBL" id="JACRTG010000034">
    <property type="protein sequence ID" value="MBC8589439.1"/>
    <property type="molecule type" value="Genomic_DNA"/>
</dbReference>
<dbReference type="Proteomes" id="UP000601171">
    <property type="component" value="Unassembled WGS sequence"/>
</dbReference>
<dbReference type="Gene3D" id="3.30.70.3040">
    <property type="match status" value="1"/>
</dbReference>
<protein>
    <recommendedName>
        <fullName evidence="1">Cell division protein FtsX</fullName>
    </recommendedName>
</protein>
<evidence type="ECO:0000259" key="3">
    <source>
        <dbReference type="Pfam" id="PF18075"/>
    </source>
</evidence>
<dbReference type="AlphaFoldDB" id="A0A926IKU5"/>
<dbReference type="GO" id="GO:0005886">
    <property type="term" value="C:plasma membrane"/>
    <property type="evidence" value="ECO:0007669"/>
    <property type="project" value="UniProtKB-SubCell"/>
</dbReference>
<evidence type="ECO:0000256" key="2">
    <source>
        <dbReference type="SAM" id="Phobius"/>
    </source>
</evidence>
<evidence type="ECO:0000256" key="1">
    <source>
        <dbReference type="PIRNR" id="PIRNR003097"/>
    </source>
</evidence>
<name>A0A926IKU5_9FIRM</name>
<proteinExistence type="inferred from homology"/>
<keyword evidence="1" id="KW-1003">Cell membrane</keyword>
<dbReference type="RefSeq" id="WP_262430907.1">
    <property type="nucleotide sequence ID" value="NZ_JACRTG010000034.1"/>
</dbReference>
<dbReference type="PANTHER" id="PTHR47755:SF1">
    <property type="entry name" value="CELL DIVISION PROTEIN FTSX"/>
    <property type="match status" value="1"/>
</dbReference>
<feature type="transmembrane region" description="Helical" evidence="2">
    <location>
        <begin position="168"/>
        <end position="192"/>
    </location>
</feature>
<dbReference type="PANTHER" id="PTHR47755">
    <property type="entry name" value="CELL DIVISION PROTEIN FTSX"/>
    <property type="match status" value="1"/>
</dbReference>
<dbReference type="GO" id="GO:0051301">
    <property type="term" value="P:cell division"/>
    <property type="evidence" value="ECO:0007669"/>
    <property type="project" value="UniProtKB-KW"/>
</dbReference>
<keyword evidence="1" id="KW-0131">Cell cycle</keyword>
<evidence type="ECO:0000313" key="4">
    <source>
        <dbReference type="EMBL" id="MBC8589439.1"/>
    </source>
</evidence>
<gene>
    <name evidence="4" type="ORF">H8707_14585</name>
</gene>
<keyword evidence="1 2" id="KW-0472">Membrane</keyword>
<feature type="transmembrane region" description="Helical" evidence="2">
    <location>
        <begin position="23"/>
        <end position="45"/>
    </location>
</feature>
<keyword evidence="1" id="KW-0132">Cell division</keyword>
<comment type="function">
    <text evidence="1">Part of the ABC transporter FtsEX involved in asymmetric cellular division facilitating the initiation of sporulation.</text>
</comment>
<comment type="subcellular location">
    <subcellularLocation>
        <location evidence="1">Cell membrane</location>
    </subcellularLocation>
</comment>
<sequence>MKVLFKNTSYFLNEIKTIFKLNLLSNIFSIISLSFIFFMLSLVISGSSITKFMIKSIEDEAEISVYYEEGSSQQEVLNIQEEIRDIDGVKEILSVNEEEAKNKMNKILGKESRIISLFEHNPFSPYIEVKIDLESVDSIINEIEHINGVELVRDNKEILDKLISISSLVNIVGLFIVVAVSIATVVITSHIIQQGIYNNKEEIITLRLLGAPEFFITLPFILEGILMSILSGLLSIGMVRFLTGYLYSHVNGVLPFIVLPPFNKIIFGIGIFSLVSSFALGLLGSLFGLKSTKS</sequence>
<comment type="similarity">
    <text evidence="1">Belongs to the ABC-4 integral membrane protein family. FtsX subfamily.</text>
</comment>
<feature type="transmembrane region" description="Helical" evidence="2">
    <location>
        <begin position="265"/>
        <end position="289"/>
    </location>
</feature>
<feature type="domain" description="FtsX extracellular" evidence="3">
    <location>
        <begin position="62"/>
        <end position="152"/>
    </location>
</feature>
<keyword evidence="5" id="KW-1185">Reference proteome</keyword>
<dbReference type="PIRSF" id="PIRSF003097">
    <property type="entry name" value="FtsX"/>
    <property type="match status" value="1"/>
</dbReference>
<keyword evidence="2" id="KW-1133">Transmembrane helix</keyword>
<reference evidence="4" key="1">
    <citation type="submission" date="2020-08" db="EMBL/GenBank/DDBJ databases">
        <title>Genome public.</title>
        <authorList>
            <person name="Liu C."/>
            <person name="Sun Q."/>
        </authorList>
    </citation>
    <scope>NUCLEOTIDE SEQUENCE</scope>
    <source>
        <strain evidence="4">BX21</strain>
    </source>
</reference>
<comment type="caution">
    <text evidence="4">The sequence shown here is derived from an EMBL/GenBank/DDBJ whole genome shotgun (WGS) entry which is preliminary data.</text>
</comment>
<accession>A0A926IKU5</accession>
<organism evidence="4 5">
    <name type="scientific">Paratissierella segnis</name>
    <dbReference type="NCBI Taxonomy" id="2763679"/>
    <lineage>
        <taxon>Bacteria</taxon>
        <taxon>Bacillati</taxon>
        <taxon>Bacillota</taxon>
        <taxon>Tissierellia</taxon>
        <taxon>Tissierellales</taxon>
        <taxon>Tissierellaceae</taxon>
        <taxon>Paratissierella</taxon>
    </lineage>
</organism>
<dbReference type="InterPro" id="IPR040690">
    <property type="entry name" value="FtsX_ECD"/>
</dbReference>
<feature type="transmembrane region" description="Helical" evidence="2">
    <location>
        <begin position="214"/>
        <end position="234"/>
    </location>
</feature>